<name>A0A6A6XNB3_9PLEO</name>
<accession>A0A6A6XNB3</accession>
<dbReference type="Proteomes" id="UP000799757">
    <property type="component" value="Unassembled WGS sequence"/>
</dbReference>
<dbReference type="Gene3D" id="3.40.50.300">
    <property type="entry name" value="P-loop containing nucleotide triphosphate hydrolases"/>
    <property type="match status" value="1"/>
</dbReference>
<dbReference type="InterPro" id="IPR056884">
    <property type="entry name" value="NPHP3-like_N"/>
</dbReference>
<dbReference type="SUPFAM" id="SSF52540">
    <property type="entry name" value="P-loop containing nucleoside triphosphate hydrolases"/>
    <property type="match status" value="1"/>
</dbReference>
<dbReference type="EMBL" id="MU001792">
    <property type="protein sequence ID" value="KAF2798036.1"/>
    <property type="molecule type" value="Genomic_DNA"/>
</dbReference>
<evidence type="ECO:0000313" key="5">
    <source>
        <dbReference type="EMBL" id="KAF2798036.1"/>
    </source>
</evidence>
<dbReference type="InterPro" id="IPR056693">
    <property type="entry name" value="DUF7791"/>
</dbReference>
<dbReference type="PANTHER" id="PTHR10039">
    <property type="entry name" value="AMELOGENIN"/>
    <property type="match status" value="1"/>
</dbReference>
<proteinExistence type="predicted"/>
<evidence type="ECO:0000259" key="3">
    <source>
        <dbReference type="Pfam" id="PF24883"/>
    </source>
</evidence>
<keyword evidence="1" id="KW-0677">Repeat</keyword>
<dbReference type="InterPro" id="IPR027417">
    <property type="entry name" value="P-loop_NTPase"/>
</dbReference>
<feature type="domain" description="DUF7791" evidence="4">
    <location>
        <begin position="548"/>
        <end position="674"/>
    </location>
</feature>
<reference evidence="5" key="1">
    <citation type="journal article" date="2020" name="Stud. Mycol.">
        <title>101 Dothideomycetes genomes: a test case for predicting lifestyles and emergence of pathogens.</title>
        <authorList>
            <person name="Haridas S."/>
            <person name="Albert R."/>
            <person name="Binder M."/>
            <person name="Bloem J."/>
            <person name="Labutti K."/>
            <person name="Salamov A."/>
            <person name="Andreopoulos B."/>
            <person name="Baker S."/>
            <person name="Barry K."/>
            <person name="Bills G."/>
            <person name="Bluhm B."/>
            <person name="Cannon C."/>
            <person name="Castanera R."/>
            <person name="Culley D."/>
            <person name="Daum C."/>
            <person name="Ezra D."/>
            <person name="Gonzalez J."/>
            <person name="Henrissat B."/>
            <person name="Kuo A."/>
            <person name="Liang C."/>
            <person name="Lipzen A."/>
            <person name="Lutzoni F."/>
            <person name="Magnuson J."/>
            <person name="Mondo S."/>
            <person name="Nolan M."/>
            <person name="Ohm R."/>
            <person name="Pangilinan J."/>
            <person name="Park H.-J."/>
            <person name="Ramirez L."/>
            <person name="Alfaro M."/>
            <person name="Sun H."/>
            <person name="Tritt A."/>
            <person name="Yoshinaga Y."/>
            <person name="Zwiers L.-H."/>
            <person name="Turgeon B."/>
            <person name="Goodwin S."/>
            <person name="Spatafora J."/>
            <person name="Crous P."/>
            <person name="Grigoriev I."/>
        </authorList>
    </citation>
    <scope>NUCLEOTIDE SEQUENCE</scope>
    <source>
        <strain evidence="5">CBS 109.77</strain>
    </source>
</reference>
<evidence type="ECO:0000313" key="6">
    <source>
        <dbReference type="Proteomes" id="UP000799757"/>
    </source>
</evidence>
<evidence type="ECO:0000256" key="2">
    <source>
        <dbReference type="SAM" id="MobiDB-lite"/>
    </source>
</evidence>
<keyword evidence="6" id="KW-1185">Reference proteome</keyword>
<dbReference type="AlphaFoldDB" id="A0A6A6XNB3"/>
<dbReference type="PANTHER" id="PTHR10039:SF5">
    <property type="entry name" value="NACHT DOMAIN-CONTAINING PROTEIN"/>
    <property type="match status" value="1"/>
</dbReference>
<sequence>MEALAAVGLASNVVQFISFAQDLVSTSKQISRNADGALVENLELEAITQNLDRLSSSLLVRSSYDSVDSKEDQELRELCDGCRHVSGLLIEKLISLKVRPKVSGSAGRQWASFRQALNSVLNAEEITDLEARLDRYQKAINSTLLASLRTRINEAEQHRKDRDTRMSQHLLGFIDETKTWQADLVDTLHRNNWQPENAHDTQLFAHQLGNGAQMDREFLFLQRIYHLLRFEEIAERHATIAEAHKKTFNWIFQPGCRASANSHAHEIPVQQGSFVEWLLGDQNLYWVTGKPGSGKSTLMKYLFNDKRTLSSVTNWSGNKKLVTAGFFFWNSGTAMQMSRMGLVQTLLYQCLKGRLRLVPSLFPVRWTNYTLFGGDVRPWTWLELTEALKTLIAMNGFNFLLFIDGLDEFDGPPSAIVSLVLELIKISPQTVKICVASRPWLIFEESFRQMPWLRMEDLTRQDIQLYIEENMQECARWKELQQFVPEEAAKITNEITEKAVGVFLWVILVVASLLNGLRDGDRIEDLWRRIDELPSALEDLFKKILNHLNPEYFVQASEMFQLVLTATVPLSLLQFSFAIDGCKSAIEATLGELRDGEPAFRAETMRRRIMSRCKGLLEAPRTQNESHDDAISARVEFLHRTVKDFFRSTMTWTYIRSGAPDFDAPLQLAASSLRLAKLARVREGAEVVDMFWLGALFCVDYSRQREDSTGTVPVDILDELCRAGDAYWGQKPLHPNKYTTWLAEYIDRSKIRTSRLVWRSILNDKISVNGVLGTSDKVPHWVNTVYLSGVKFSLIPETQMAASSYLLCSFFDFACFSRLNSYVQANMTDRIAQQHYIGGQTLLSRFVQESPFRSDNDMNYLALNIHHKDYAMILTLLERGAGPNTKCGNMYTSWTRLLDTARHCGLENKLSSLCNIAVLYIDHGADLKAVRKDDFNTIFKGMEHEKREALLAKIKAIHEKEGPVAVQKKKRPMTVQAQADNRRGSPSIRQAMKEKYRSLFKK</sequence>
<evidence type="ECO:0000259" key="4">
    <source>
        <dbReference type="Pfam" id="PF25053"/>
    </source>
</evidence>
<dbReference type="Pfam" id="PF24883">
    <property type="entry name" value="NPHP3_N"/>
    <property type="match status" value="1"/>
</dbReference>
<protein>
    <submittedName>
        <fullName evidence="5">Uncharacterized protein</fullName>
    </submittedName>
</protein>
<organism evidence="5 6">
    <name type="scientific">Melanomma pulvis-pyrius CBS 109.77</name>
    <dbReference type="NCBI Taxonomy" id="1314802"/>
    <lineage>
        <taxon>Eukaryota</taxon>
        <taxon>Fungi</taxon>
        <taxon>Dikarya</taxon>
        <taxon>Ascomycota</taxon>
        <taxon>Pezizomycotina</taxon>
        <taxon>Dothideomycetes</taxon>
        <taxon>Pleosporomycetidae</taxon>
        <taxon>Pleosporales</taxon>
        <taxon>Melanommataceae</taxon>
        <taxon>Melanomma</taxon>
    </lineage>
</organism>
<feature type="domain" description="Nephrocystin 3-like N-terminal" evidence="3">
    <location>
        <begin position="270"/>
        <end position="438"/>
    </location>
</feature>
<feature type="region of interest" description="Disordered" evidence="2">
    <location>
        <begin position="963"/>
        <end position="990"/>
    </location>
</feature>
<dbReference type="Pfam" id="PF25053">
    <property type="entry name" value="DUF7791"/>
    <property type="match status" value="1"/>
</dbReference>
<gene>
    <name evidence="5" type="ORF">K505DRAFT_372003</name>
</gene>
<evidence type="ECO:0000256" key="1">
    <source>
        <dbReference type="ARBA" id="ARBA00022737"/>
    </source>
</evidence>
<dbReference type="OrthoDB" id="443402at2759"/>